<dbReference type="Proteomes" id="UP000316331">
    <property type="component" value="Unassembled WGS sequence"/>
</dbReference>
<evidence type="ECO:0000256" key="1">
    <source>
        <dbReference type="SAM" id="Phobius"/>
    </source>
</evidence>
<comment type="caution">
    <text evidence="2">The sequence shown here is derived from an EMBL/GenBank/DDBJ whole genome shotgun (WGS) entry which is preliminary data.</text>
</comment>
<dbReference type="EMBL" id="VFPG01000001">
    <property type="protein sequence ID" value="TQM33464.1"/>
    <property type="molecule type" value="Genomic_DNA"/>
</dbReference>
<dbReference type="AlphaFoldDB" id="A0A543FIC3"/>
<name>A0A543FIC3_9NOCA</name>
<proteinExistence type="predicted"/>
<organism evidence="2 3">
    <name type="scientific">Nocardia bhagyanarayanae</name>
    <dbReference type="NCBI Taxonomy" id="1215925"/>
    <lineage>
        <taxon>Bacteria</taxon>
        <taxon>Bacillati</taxon>
        <taxon>Actinomycetota</taxon>
        <taxon>Actinomycetes</taxon>
        <taxon>Mycobacteriales</taxon>
        <taxon>Nocardiaceae</taxon>
        <taxon>Nocardia</taxon>
    </lineage>
</organism>
<sequence>MTSHPDDPQDVRDVLGMRTPAAWGLYGLFVATMFTMAFSATEGVRHVWVMALAAAVLAVAGLGVIVAPGDPLRHRYAAPMAAAAPIGAVLGLSQLPVPIANATQLWFLGAASAYLNFMCIRAASAWAWAALAAQVVVCTVWTANTRQGFMTGLGFSFINAAPLLMATFFSRVVRPMAQSILSLRRQAAERSAAEAAAEAGQQERDTRLNHLDNAARPLLETIASGRPLSAAEQEQCQLLEAELRDEILGGRMVDRDIMAAARKARGRGVAVVLDDGGGLDAAGADLTGVVRSVVRRALDHADSGEVIARVLPPGRDLVASVLLRGATELRIEVEPTGTVRSDLDAEIFSGANQDPEPAGREVADF</sequence>
<feature type="transmembrane region" description="Helical" evidence="1">
    <location>
        <begin position="125"/>
        <end position="143"/>
    </location>
</feature>
<keyword evidence="1" id="KW-0812">Transmembrane</keyword>
<evidence type="ECO:0000313" key="3">
    <source>
        <dbReference type="Proteomes" id="UP000316331"/>
    </source>
</evidence>
<feature type="transmembrane region" description="Helical" evidence="1">
    <location>
        <begin position="99"/>
        <end position="118"/>
    </location>
</feature>
<evidence type="ECO:0008006" key="4">
    <source>
        <dbReference type="Google" id="ProtNLM"/>
    </source>
</evidence>
<keyword evidence="1" id="KW-1133">Transmembrane helix</keyword>
<protein>
    <recommendedName>
        <fullName evidence="4">Signal transduction histidine kinase</fullName>
    </recommendedName>
</protein>
<feature type="transmembrane region" description="Helical" evidence="1">
    <location>
        <begin position="149"/>
        <end position="169"/>
    </location>
</feature>
<evidence type="ECO:0000313" key="2">
    <source>
        <dbReference type="EMBL" id="TQM33464.1"/>
    </source>
</evidence>
<feature type="transmembrane region" description="Helical" evidence="1">
    <location>
        <begin position="21"/>
        <end position="41"/>
    </location>
</feature>
<reference evidence="2 3" key="1">
    <citation type="submission" date="2019-06" db="EMBL/GenBank/DDBJ databases">
        <title>Sequencing the genomes of 1000 actinobacteria strains.</title>
        <authorList>
            <person name="Klenk H.-P."/>
        </authorList>
    </citation>
    <scope>NUCLEOTIDE SEQUENCE [LARGE SCALE GENOMIC DNA]</scope>
    <source>
        <strain evidence="2 3">DSM 103495</strain>
    </source>
</reference>
<feature type="transmembrane region" description="Helical" evidence="1">
    <location>
        <begin position="47"/>
        <end position="69"/>
    </location>
</feature>
<gene>
    <name evidence="2" type="ORF">FB390_5194</name>
</gene>
<keyword evidence="1" id="KW-0472">Membrane</keyword>
<keyword evidence="3" id="KW-1185">Reference proteome</keyword>
<accession>A0A543FIC3</accession>